<keyword evidence="11" id="KW-1185">Reference proteome</keyword>
<dbReference type="AlphaFoldDB" id="A0A1J4KN67"/>
<dbReference type="GeneID" id="94834508"/>
<evidence type="ECO:0000256" key="1">
    <source>
        <dbReference type="ARBA" id="ARBA00004138"/>
    </source>
</evidence>
<dbReference type="PANTHER" id="PTHR15614">
    <property type="entry name" value="INTRAFLAGELLAR TRANSPORT PROTEIN 81 HOMOLOG"/>
    <property type="match status" value="1"/>
</dbReference>
<name>A0A1J4KN67_9EUKA</name>
<feature type="coiled-coil region" evidence="7">
    <location>
        <begin position="448"/>
        <end position="562"/>
    </location>
</feature>
<dbReference type="InterPro" id="IPR043016">
    <property type="entry name" value="IFT81_N_sf"/>
</dbReference>
<comment type="similarity">
    <text evidence="6">Belongs to the IFT81 family.</text>
</comment>
<dbReference type="GO" id="GO:0036064">
    <property type="term" value="C:ciliary basal body"/>
    <property type="evidence" value="ECO:0007669"/>
    <property type="project" value="TreeGrafter"/>
</dbReference>
<evidence type="ECO:0000256" key="3">
    <source>
        <dbReference type="ARBA" id="ARBA00023054"/>
    </source>
</evidence>
<protein>
    <recommendedName>
        <fullName evidence="9">IFT81 calponin homology domain-containing protein</fullName>
    </recommendedName>
</protein>
<feature type="region of interest" description="Disordered" evidence="8">
    <location>
        <begin position="306"/>
        <end position="326"/>
    </location>
</feature>
<evidence type="ECO:0000256" key="4">
    <source>
        <dbReference type="ARBA" id="ARBA00023069"/>
    </source>
</evidence>
<dbReference type="GO" id="GO:0042073">
    <property type="term" value="P:intraciliary transport"/>
    <property type="evidence" value="ECO:0007669"/>
    <property type="project" value="InterPro"/>
</dbReference>
<evidence type="ECO:0000259" key="9">
    <source>
        <dbReference type="Pfam" id="PF18383"/>
    </source>
</evidence>
<evidence type="ECO:0000256" key="7">
    <source>
        <dbReference type="SAM" id="Coils"/>
    </source>
</evidence>
<evidence type="ECO:0000313" key="11">
    <source>
        <dbReference type="Proteomes" id="UP000179807"/>
    </source>
</evidence>
<dbReference type="PANTHER" id="PTHR15614:SF2">
    <property type="entry name" value="INTRAFLAGELLAR TRANSPORT PROTEIN 81 HOMOLOG"/>
    <property type="match status" value="1"/>
</dbReference>
<feature type="domain" description="IFT81 calponin homology" evidence="9">
    <location>
        <begin position="15"/>
        <end position="121"/>
    </location>
</feature>
<evidence type="ECO:0000256" key="6">
    <source>
        <dbReference type="ARBA" id="ARBA00043983"/>
    </source>
</evidence>
<keyword evidence="5" id="KW-0966">Cell projection</keyword>
<dbReference type="Pfam" id="PF18383">
    <property type="entry name" value="IFT81_CH"/>
    <property type="match status" value="1"/>
</dbReference>
<organism evidence="10 11">
    <name type="scientific">Tritrichomonas foetus</name>
    <dbReference type="NCBI Taxonomy" id="1144522"/>
    <lineage>
        <taxon>Eukaryota</taxon>
        <taxon>Metamonada</taxon>
        <taxon>Parabasalia</taxon>
        <taxon>Tritrichomonadida</taxon>
        <taxon>Tritrichomonadidae</taxon>
        <taxon>Tritrichomonas</taxon>
    </lineage>
</organism>
<dbReference type="Gene3D" id="1.10.418.70">
    <property type="entry name" value="Intraflagellar transport protein 81, N-terminal domain"/>
    <property type="match status" value="1"/>
</dbReference>
<dbReference type="GO" id="GO:0060271">
    <property type="term" value="P:cilium assembly"/>
    <property type="evidence" value="ECO:0007669"/>
    <property type="project" value="InterPro"/>
</dbReference>
<gene>
    <name evidence="10" type="ORF">TRFO_17812</name>
</gene>
<sequence>MTDANKNIEEQIVGFLKGYLNLSFTLFQFSEISGRDLLELLNSIAHNISETQPEKLGTEKIEATVDRLSEFLRILKYDFPVDPEEWDVRLTNADKELIYPAMLWLLSDFEGMKTRAYKAKYSEEVSIPEEIKVDPTVSELITQHRELRERFDDVLQEYDEIGGTNVDELKTTLADLEADKARLATRISGFKRKLAKVSNLDELLKWTTKLRIESEREMKLNDELQRINDEKRLLMHRQQSSAEKLKNMKSHLQEKLAALKQEYESLSNQGPSNAASPNEKTLMMSQHQVIAATKRRDMKKKQLADLQKQRSEAEQELQRKQQDGAIEVPSPTQFAQYVRSLKDKNEVYKQKQSELATVRRELAVMMRTEEIVKTQNEHNLHEIQRIERQRGVGGFREAREQLEKVSAVKADLDDMKGKTLEEMSAISKEIQKGIQARQSELKPLVSKLQDQRKKKAAVESKYLQAKQRYQNAISEYDSVCMELDEESKKLKGDIGQYQSKYHNTNQLLASLERTLRRAREEESATTTGNAISKEIKTYADYFQKASHKLKKETRALKEQKKTIGTQTESNQKQLEMFQSLRRLLQVKLECTKIAKKQKEAELIKDDIERQNPEEIITIE</sequence>
<evidence type="ECO:0000256" key="5">
    <source>
        <dbReference type="ARBA" id="ARBA00023273"/>
    </source>
</evidence>
<comment type="caution">
    <text evidence="10">The sequence shown here is derived from an EMBL/GenBank/DDBJ whole genome shotgun (WGS) entry which is preliminary data.</text>
</comment>
<feature type="compositionally biased region" description="Basic and acidic residues" evidence="8">
    <location>
        <begin position="306"/>
        <end position="322"/>
    </location>
</feature>
<dbReference type="InterPro" id="IPR041146">
    <property type="entry name" value="IFT81_CH"/>
</dbReference>
<dbReference type="InterPro" id="IPR029600">
    <property type="entry name" value="IFT81"/>
</dbReference>
<evidence type="ECO:0000313" key="10">
    <source>
        <dbReference type="EMBL" id="OHT12344.1"/>
    </source>
</evidence>
<keyword evidence="3 7" id="KW-0175">Coiled coil</keyword>
<reference evidence="10" key="1">
    <citation type="submission" date="2016-10" db="EMBL/GenBank/DDBJ databases">
        <authorList>
            <person name="Benchimol M."/>
            <person name="Almeida L.G."/>
            <person name="Vasconcelos A.T."/>
            <person name="Perreira-Neves A."/>
            <person name="Rosa I.A."/>
            <person name="Tasca T."/>
            <person name="Bogo M.R."/>
            <person name="de Souza W."/>
        </authorList>
    </citation>
    <scope>NUCLEOTIDE SEQUENCE [LARGE SCALE GENOMIC DNA]</scope>
    <source>
        <strain evidence="10">K</strain>
    </source>
</reference>
<dbReference type="GO" id="GO:0030992">
    <property type="term" value="C:intraciliary transport particle B"/>
    <property type="evidence" value="ECO:0007669"/>
    <property type="project" value="InterPro"/>
</dbReference>
<proteinExistence type="inferred from homology"/>
<keyword evidence="4" id="KW-0969">Cilium</keyword>
<dbReference type="EMBL" id="MLAK01000565">
    <property type="protein sequence ID" value="OHT12344.1"/>
    <property type="molecule type" value="Genomic_DNA"/>
</dbReference>
<dbReference type="RefSeq" id="XP_068365480.1">
    <property type="nucleotide sequence ID" value="XM_068499804.1"/>
</dbReference>
<evidence type="ECO:0000256" key="8">
    <source>
        <dbReference type="SAM" id="MobiDB-lite"/>
    </source>
</evidence>
<dbReference type="GO" id="GO:0015631">
    <property type="term" value="F:tubulin binding"/>
    <property type="evidence" value="ECO:0007669"/>
    <property type="project" value="InterPro"/>
</dbReference>
<dbReference type="OrthoDB" id="276029at2759"/>
<keyword evidence="2" id="KW-0970">Cilium biogenesis/degradation</keyword>
<accession>A0A1J4KN67</accession>
<dbReference type="Proteomes" id="UP000179807">
    <property type="component" value="Unassembled WGS sequence"/>
</dbReference>
<evidence type="ECO:0000256" key="2">
    <source>
        <dbReference type="ARBA" id="ARBA00022794"/>
    </source>
</evidence>
<comment type="subcellular location">
    <subcellularLocation>
        <location evidence="1">Cell projection</location>
        <location evidence="1">Cilium</location>
    </subcellularLocation>
</comment>
<dbReference type="VEuPathDB" id="TrichDB:TRFO_17812"/>